<keyword evidence="3" id="KW-0812">Transmembrane</keyword>
<name>A0ABV8X520_9LACT</name>
<evidence type="ECO:0000256" key="3">
    <source>
        <dbReference type="SAM" id="Phobius"/>
    </source>
</evidence>
<comment type="caution">
    <text evidence="4">The sequence shown here is derived from an EMBL/GenBank/DDBJ whole genome shotgun (WGS) entry which is preliminary data.</text>
</comment>
<evidence type="ECO:0000313" key="5">
    <source>
        <dbReference type="Proteomes" id="UP001595817"/>
    </source>
</evidence>
<evidence type="ECO:0000256" key="2">
    <source>
        <dbReference type="PIRNR" id="PIRNR016661"/>
    </source>
</evidence>
<feature type="transmembrane region" description="Helical" evidence="3">
    <location>
        <begin position="57"/>
        <end position="74"/>
    </location>
</feature>
<dbReference type="InterPro" id="IPR003784">
    <property type="entry name" value="BioY"/>
</dbReference>
<protein>
    <recommendedName>
        <fullName evidence="2">Biotin transporter</fullName>
    </recommendedName>
</protein>
<dbReference type="PANTHER" id="PTHR34295">
    <property type="entry name" value="BIOTIN TRANSPORTER BIOY"/>
    <property type="match status" value="1"/>
</dbReference>
<sequence>MRNEHLKMLIVSALFAAIIGIAAQITIKIPPVPFTGQTLAVMLTATILGKRYGTISVLLYVLMGIIGVPVYSGMMSGLGVIFGPTGGYIVAFIPAAYLIGWMVEKLGYSTIASLSANIIGAMLVLVIGTVWLMFFAHLDWISAFKGGMLPFIIPDILKATVSAIVGIILYRRLAAARLLPSHSV</sequence>
<feature type="transmembrane region" description="Helical" evidence="3">
    <location>
        <begin position="114"/>
        <end position="136"/>
    </location>
</feature>
<organism evidence="4 5">
    <name type="scientific">Chungangia koreensis</name>
    <dbReference type="NCBI Taxonomy" id="752657"/>
    <lineage>
        <taxon>Bacteria</taxon>
        <taxon>Bacillati</taxon>
        <taxon>Bacillota</taxon>
        <taxon>Bacilli</taxon>
        <taxon>Lactobacillales</taxon>
        <taxon>Chungangia</taxon>
    </lineage>
</organism>
<comment type="similarity">
    <text evidence="1 2">Belongs to the BioY family.</text>
</comment>
<keyword evidence="2 3" id="KW-0472">Membrane</keyword>
<dbReference type="RefSeq" id="WP_378155188.1">
    <property type="nucleotide sequence ID" value="NZ_JBHSEC010000019.1"/>
</dbReference>
<comment type="subcellular location">
    <subcellularLocation>
        <location evidence="2">Cell membrane</location>
        <topology evidence="2">Multi-pass membrane protein</topology>
    </subcellularLocation>
</comment>
<feature type="transmembrane region" description="Helical" evidence="3">
    <location>
        <begin position="80"/>
        <end position="102"/>
    </location>
</feature>
<keyword evidence="2" id="KW-0813">Transport</keyword>
<dbReference type="PANTHER" id="PTHR34295:SF1">
    <property type="entry name" value="BIOTIN TRANSPORTER BIOY"/>
    <property type="match status" value="1"/>
</dbReference>
<evidence type="ECO:0000256" key="1">
    <source>
        <dbReference type="ARBA" id="ARBA00010692"/>
    </source>
</evidence>
<evidence type="ECO:0000313" key="4">
    <source>
        <dbReference type="EMBL" id="MFC4410861.1"/>
    </source>
</evidence>
<feature type="transmembrane region" description="Helical" evidence="3">
    <location>
        <begin position="148"/>
        <end position="170"/>
    </location>
</feature>
<gene>
    <name evidence="4" type="ORF">ACFOZY_10580</name>
</gene>
<dbReference type="Gene3D" id="1.10.1760.20">
    <property type="match status" value="1"/>
</dbReference>
<keyword evidence="2" id="KW-1003">Cell membrane</keyword>
<dbReference type="Proteomes" id="UP001595817">
    <property type="component" value="Unassembled WGS sequence"/>
</dbReference>
<accession>A0ABV8X520</accession>
<keyword evidence="3" id="KW-1133">Transmembrane helix</keyword>
<keyword evidence="5" id="KW-1185">Reference proteome</keyword>
<proteinExistence type="inferred from homology"/>
<dbReference type="PIRSF" id="PIRSF016661">
    <property type="entry name" value="BioY"/>
    <property type="match status" value="1"/>
</dbReference>
<reference evidence="5" key="1">
    <citation type="journal article" date="2019" name="Int. J. Syst. Evol. Microbiol.">
        <title>The Global Catalogue of Microorganisms (GCM) 10K type strain sequencing project: providing services to taxonomists for standard genome sequencing and annotation.</title>
        <authorList>
            <consortium name="The Broad Institute Genomics Platform"/>
            <consortium name="The Broad Institute Genome Sequencing Center for Infectious Disease"/>
            <person name="Wu L."/>
            <person name="Ma J."/>
        </authorList>
    </citation>
    <scope>NUCLEOTIDE SEQUENCE [LARGE SCALE GENOMIC DNA]</scope>
    <source>
        <strain evidence="5">CCUG 59778</strain>
    </source>
</reference>
<dbReference type="Pfam" id="PF02632">
    <property type="entry name" value="BioY"/>
    <property type="match status" value="1"/>
</dbReference>
<dbReference type="EMBL" id="JBHSEC010000019">
    <property type="protein sequence ID" value="MFC4410861.1"/>
    <property type="molecule type" value="Genomic_DNA"/>
</dbReference>